<accession>A0A556PDL7</accession>
<dbReference type="OrthoDB" id="2659690at2"/>
<comment type="caution">
    <text evidence="1">The sequence shown here is derived from an EMBL/GenBank/DDBJ whole genome shotgun (WGS) entry which is preliminary data.</text>
</comment>
<dbReference type="EMBL" id="VMHE01000019">
    <property type="protein sequence ID" value="TSJ62496.1"/>
    <property type="molecule type" value="Genomic_DNA"/>
</dbReference>
<protein>
    <submittedName>
        <fullName evidence="1">Uncharacterized protein</fullName>
    </submittedName>
</protein>
<keyword evidence="2" id="KW-1185">Reference proteome</keyword>
<dbReference type="AlphaFoldDB" id="A0A556PDL7"/>
<dbReference type="Proteomes" id="UP000316425">
    <property type="component" value="Unassembled WGS sequence"/>
</dbReference>
<dbReference type="RefSeq" id="WP_144089169.1">
    <property type="nucleotide sequence ID" value="NZ_VMHE01000019.1"/>
</dbReference>
<sequence length="71" mass="8297">MKFTYFNDTERKVTIHPGTFIRGCEGSDLPIKPLEERTFILPENTYAYLKMWDYGPELGLQILIIPRSDSE</sequence>
<name>A0A556PDL7_9BACI</name>
<evidence type="ECO:0000313" key="1">
    <source>
        <dbReference type="EMBL" id="TSJ62496.1"/>
    </source>
</evidence>
<gene>
    <name evidence="1" type="ORF">FPQ13_09890</name>
</gene>
<reference evidence="1 2" key="1">
    <citation type="submission" date="2019-07" db="EMBL/GenBank/DDBJ databases">
        <title>Allobacillus sp. nov. SKP isolated from shrimp paste of Euphausiacea.</title>
        <authorList>
            <person name="Kanchanasin P."/>
            <person name="Tanasupawat S."/>
            <person name="Shi W."/>
            <person name="Wu L."/>
            <person name="Ma J."/>
        </authorList>
    </citation>
    <scope>NUCLEOTIDE SEQUENCE [LARGE SCALE GENOMIC DNA]</scope>
    <source>
        <strain evidence="1 2">SKP4-8</strain>
    </source>
</reference>
<evidence type="ECO:0000313" key="2">
    <source>
        <dbReference type="Proteomes" id="UP000316425"/>
    </source>
</evidence>
<proteinExistence type="predicted"/>
<organism evidence="1 2">
    <name type="scientific">Allobacillus salarius</name>
    <dbReference type="NCBI Taxonomy" id="1955272"/>
    <lineage>
        <taxon>Bacteria</taxon>
        <taxon>Bacillati</taxon>
        <taxon>Bacillota</taxon>
        <taxon>Bacilli</taxon>
        <taxon>Bacillales</taxon>
        <taxon>Bacillaceae</taxon>
        <taxon>Allobacillus</taxon>
    </lineage>
</organism>